<dbReference type="EMBL" id="CP031229">
    <property type="protein sequence ID" value="AXH96408.1"/>
    <property type="molecule type" value="Genomic_DNA"/>
</dbReference>
<evidence type="ECO:0000313" key="1">
    <source>
        <dbReference type="EMBL" id="AXH96408.1"/>
    </source>
</evidence>
<dbReference type="KEGG" id="orn:DV701_10025"/>
<protein>
    <recommendedName>
        <fullName evidence="3">Asparagine synthetase domain-containing protein</fullName>
    </recommendedName>
</protein>
<evidence type="ECO:0000313" key="2">
    <source>
        <dbReference type="Proteomes" id="UP000253790"/>
    </source>
</evidence>
<gene>
    <name evidence="1" type="ORF">DV701_10025</name>
</gene>
<dbReference type="OrthoDB" id="564639at2"/>
<organism evidence="1 2">
    <name type="scientific">Ornithinimicrobium avium</name>
    <dbReference type="NCBI Taxonomy" id="2283195"/>
    <lineage>
        <taxon>Bacteria</taxon>
        <taxon>Bacillati</taxon>
        <taxon>Actinomycetota</taxon>
        <taxon>Actinomycetes</taxon>
        <taxon>Micrococcales</taxon>
        <taxon>Ornithinimicrobiaceae</taxon>
        <taxon>Ornithinimicrobium</taxon>
    </lineage>
</organism>
<keyword evidence="2" id="KW-1185">Reference proteome</keyword>
<dbReference type="InterPro" id="IPR014729">
    <property type="entry name" value="Rossmann-like_a/b/a_fold"/>
</dbReference>
<dbReference type="InterPro" id="IPR029055">
    <property type="entry name" value="Ntn_hydrolases_N"/>
</dbReference>
<proteinExistence type="predicted"/>
<accession>A0A345NN00</accession>
<name>A0A345NN00_9MICO</name>
<dbReference type="AlphaFoldDB" id="A0A345NN00"/>
<dbReference type="Gene3D" id="3.40.50.620">
    <property type="entry name" value="HUPs"/>
    <property type="match status" value="1"/>
</dbReference>
<dbReference type="RefSeq" id="WP_114928173.1">
    <property type="nucleotide sequence ID" value="NZ_CP031229.1"/>
</dbReference>
<sequence length="550" mass="58981">MELTTWGLRPVPDGGSVLLSCGARAADRDVDETVLGASWAETRHVLRAALPPFALLTRLDGGVRVSTDELGLRHVYYGRNDRLSLASTSAGAAAARLGRGLDEHAVAVQSLLGWQLGDRTLFREVLKLPAGASAVVDGDGVRVERDADADADGSRHPSMSLAEAVPAAAHLLRTSLSRYLDDHPDAVLQLTGGLDSRILLSAVPPSRRRGLRTLTLGEPTEVDVQIASRPSREQGMSHEVISVRGLQDLSPHEAYESCVRAARRVECMADPLAFAAVSFAEAQIGQGPRLAGLGGEFARGFYHLGRAPRVPVSRAAAAGLASWRMFPNEAAEPGALDPDFRRWSRAVTVDDIFGHLRETGLDLFAATDEFYLAQRVQRWAGVTATAVCISRPVVTPMLDARFISIARALRPADKSSARFLGLLQVELDEELAAVPMDGRPAPVTYARPGVRGTVAGARTSATKLVRKARQRLTGSPRPPVGGAVLAAKVVEHWWAHPDALAPARRCGFVREEWLDRLVSRELEAAPSTVALLVNLVTALDDGLPAGPDHR</sequence>
<dbReference type="Proteomes" id="UP000253790">
    <property type="component" value="Chromosome"/>
</dbReference>
<reference evidence="1 2" key="1">
    <citation type="submission" date="2018-07" db="EMBL/GenBank/DDBJ databases">
        <title>Complete genome sequencing of Ornithinimicrobium sp. AMA3305.</title>
        <authorList>
            <person name="Bae J.-W."/>
        </authorList>
    </citation>
    <scope>NUCLEOTIDE SEQUENCE [LARGE SCALE GENOMIC DNA]</scope>
    <source>
        <strain evidence="1 2">AMA3305</strain>
    </source>
</reference>
<dbReference type="SUPFAM" id="SSF56235">
    <property type="entry name" value="N-terminal nucleophile aminohydrolases (Ntn hydrolases)"/>
    <property type="match status" value="1"/>
</dbReference>
<evidence type="ECO:0008006" key="3">
    <source>
        <dbReference type="Google" id="ProtNLM"/>
    </source>
</evidence>
<dbReference type="SUPFAM" id="SSF52402">
    <property type="entry name" value="Adenine nucleotide alpha hydrolases-like"/>
    <property type="match status" value="1"/>
</dbReference>